<dbReference type="InterPro" id="IPR019257">
    <property type="entry name" value="MeTrfase_dom"/>
</dbReference>
<keyword evidence="11" id="KW-1185">Reference proteome</keyword>
<dbReference type="Pfam" id="PF03781">
    <property type="entry name" value="FGE-sulfatase"/>
    <property type="match status" value="1"/>
</dbReference>
<evidence type="ECO:0000256" key="4">
    <source>
        <dbReference type="ARBA" id="ARBA00023004"/>
    </source>
</evidence>
<evidence type="ECO:0000256" key="3">
    <source>
        <dbReference type="ARBA" id="ARBA00023002"/>
    </source>
</evidence>
<dbReference type="PANTHER" id="PTHR43397:SF1">
    <property type="entry name" value="ERGOTHIONEINE BIOSYNTHESIS PROTEIN 1"/>
    <property type="match status" value="1"/>
</dbReference>
<evidence type="ECO:0000313" key="10">
    <source>
        <dbReference type="EMBL" id="KAG0005925.1"/>
    </source>
</evidence>
<feature type="domain" description="Histidine-specific methyltransferase SAM-dependent" evidence="8">
    <location>
        <begin position="96"/>
        <end position="407"/>
    </location>
</feature>
<organism evidence="10 11">
    <name type="scientific">Modicella reniformis</name>
    <dbReference type="NCBI Taxonomy" id="1440133"/>
    <lineage>
        <taxon>Eukaryota</taxon>
        <taxon>Fungi</taxon>
        <taxon>Fungi incertae sedis</taxon>
        <taxon>Mucoromycota</taxon>
        <taxon>Mortierellomycotina</taxon>
        <taxon>Mortierellomycetes</taxon>
        <taxon>Mortierellales</taxon>
        <taxon>Mortierellaceae</taxon>
        <taxon>Modicella</taxon>
    </lineage>
</organism>
<dbReference type="NCBIfam" id="TIGR03439">
    <property type="entry name" value="methyl_EasF"/>
    <property type="match status" value="1"/>
</dbReference>
<dbReference type="SUPFAM" id="SSF56436">
    <property type="entry name" value="C-type lectin-like"/>
    <property type="match status" value="1"/>
</dbReference>
<dbReference type="InterPro" id="IPR051128">
    <property type="entry name" value="EgtD_Methyltrsf_superfamily"/>
</dbReference>
<dbReference type="AlphaFoldDB" id="A0A9P6SUZ1"/>
<dbReference type="EMBL" id="JAAAHW010000156">
    <property type="protein sequence ID" value="KAG0005925.1"/>
    <property type="molecule type" value="Genomic_DNA"/>
</dbReference>
<dbReference type="PANTHER" id="PTHR43397">
    <property type="entry name" value="ERGOTHIONEINE BIOSYNTHESIS PROTEIN 1"/>
    <property type="match status" value="1"/>
</dbReference>
<feature type="region of interest" description="Disordered" evidence="6">
    <location>
        <begin position="27"/>
        <end position="87"/>
    </location>
</feature>
<dbReference type="InterPro" id="IPR029063">
    <property type="entry name" value="SAM-dependent_MTases_sf"/>
</dbReference>
<name>A0A9P6SUZ1_9FUNG</name>
<accession>A0A9P6SUZ1</accession>
<keyword evidence="2" id="KW-0808">Transferase</keyword>
<dbReference type="Proteomes" id="UP000749646">
    <property type="component" value="Unassembled WGS sequence"/>
</dbReference>
<feature type="domain" description="Sulfatase-modifying factor enzyme-like" evidence="7">
    <location>
        <begin position="644"/>
        <end position="891"/>
    </location>
</feature>
<evidence type="ECO:0000256" key="5">
    <source>
        <dbReference type="ARBA" id="ARBA00037882"/>
    </source>
</evidence>
<protein>
    <submittedName>
        <fullName evidence="10">Uncharacterized protein</fullName>
    </submittedName>
</protein>
<keyword evidence="1" id="KW-0489">Methyltransferase</keyword>
<dbReference type="GO" id="GO:0032259">
    <property type="term" value="P:methylation"/>
    <property type="evidence" value="ECO:0007669"/>
    <property type="project" value="UniProtKB-KW"/>
</dbReference>
<evidence type="ECO:0000259" key="8">
    <source>
        <dbReference type="Pfam" id="PF10017"/>
    </source>
</evidence>
<comment type="caution">
    <text evidence="10">The sequence shown here is derived from an EMBL/GenBank/DDBJ whole genome shotgun (WGS) entry which is preliminary data.</text>
</comment>
<dbReference type="InterPro" id="IPR005532">
    <property type="entry name" value="SUMF_dom"/>
</dbReference>
<evidence type="ECO:0000256" key="1">
    <source>
        <dbReference type="ARBA" id="ARBA00022603"/>
    </source>
</evidence>
<evidence type="ECO:0000256" key="2">
    <source>
        <dbReference type="ARBA" id="ARBA00022679"/>
    </source>
</evidence>
<evidence type="ECO:0000259" key="9">
    <source>
        <dbReference type="Pfam" id="PF12867"/>
    </source>
</evidence>
<sequence length="898" mass="102145">MVTSTMHPVLNPPTITPVIIDLRVSTKDFKKQNSQHSRPTSPESSSSSQDEFSTQSSLADTDSADSDSMNGSIETADSDFDNDESVPPVPGVDLQKMILSGLCPSDPTALKTIPTMVLYDDLGLQLYDEITYLEEYYLAQEEIEILERDGDKLVEHIPDNSVVVELGAGSLRKTALLLKALERKRKNIRYYALDLMLNELTKSLKSLGQFNNVKTAGLWGTYEQVLAFVSSFGPDVPKTLLWLGSSIGNLCREEAMDFIASYRKTLNVGDNWLIGIDRRNDPQAITLAYNDSKGVTSNFIMNGLDHINTILQQDFINRNNFRYFARYNVEVGRHEAYYQVKRAHELVYRDPSQKEIRIPLAKDEIINVEYSYKWSPQETTDLLAQTEFTRIGQWTCSSQRYDLHLVRKTPFFFNSTDPMPCPTQDEWRELHKSWDLVTMHMIQHPSMLLEKPIALRHPFLFYLGHIPVFLDTQLSRALNEKLTEPSYFNVIFERGIDPNVDDPTQCHTHSVVPDIWPEVDSITNFRDRVRARLFNVLNDPERYPMTRRLARVLFMTFEHEAMHLETLIYMLVQSPNTLPPSSLTVPWTMVGSSSSSSSSPSWVPPASWISVDPSTLDKSILSLGHNDSEVQDLLENKKYALDSEFGWDNENPLITCKSPPSAFKVQSRQVTNSEYLIYLEATAQLKDKNCIPVSWIMIQELVTPTTTTVEDIIGVKTVYGPVPLSISGEWPVSCSNIQATHYAAWLSKQAGQTLGLPTEHELSIVFKWKQMTVPKNGLENYGFRQWHPCLDQRNQSASTTTTTTTAATISDLSGPGGLWDWTCTPFTPLVDKKEFETSRLYPGYSSDFFDEKHMVVLGASWATHPRIAERRSFRNWYQANYPFVFAGFRLVQRGARKC</sequence>
<evidence type="ECO:0000259" key="7">
    <source>
        <dbReference type="Pfam" id="PF03781"/>
    </source>
</evidence>
<dbReference type="Gene3D" id="3.40.50.150">
    <property type="entry name" value="Vaccinia Virus protein VP39"/>
    <property type="match status" value="1"/>
</dbReference>
<evidence type="ECO:0000256" key="6">
    <source>
        <dbReference type="SAM" id="MobiDB-lite"/>
    </source>
</evidence>
<dbReference type="OrthoDB" id="659at2759"/>
<dbReference type="GO" id="GO:0008168">
    <property type="term" value="F:methyltransferase activity"/>
    <property type="evidence" value="ECO:0007669"/>
    <property type="project" value="UniProtKB-KW"/>
</dbReference>
<proteinExistence type="predicted"/>
<dbReference type="Pfam" id="PF10017">
    <property type="entry name" value="Methyltransf_33"/>
    <property type="match status" value="1"/>
</dbReference>
<reference evidence="10" key="1">
    <citation type="journal article" date="2020" name="Fungal Divers.">
        <title>Resolving the Mortierellaceae phylogeny through synthesis of multi-gene phylogenetics and phylogenomics.</title>
        <authorList>
            <person name="Vandepol N."/>
            <person name="Liber J."/>
            <person name="Desiro A."/>
            <person name="Na H."/>
            <person name="Kennedy M."/>
            <person name="Barry K."/>
            <person name="Grigoriev I.V."/>
            <person name="Miller A.N."/>
            <person name="O'Donnell K."/>
            <person name="Stajich J.E."/>
            <person name="Bonito G."/>
        </authorList>
    </citation>
    <scope>NUCLEOTIDE SEQUENCE</scope>
    <source>
        <strain evidence="10">MES-2147</strain>
    </source>
</reference>
<feature type="domain" description="DinB-like" evidence="9">
    <location>
        <begin position="446"/>
        <end position="567"/>
    </location>
</feature>
<feature type="compositionally biased region" description="Low complexity" evidence="6">
    <location>
        <begin position="34"/>
        <end position="61"/>
    </location>
</feature>
<evidence type="ECO:0000313" key="11">
    <source>
        <dbReference type="Proteomes" id="UP000749646"/>
    </source>
</evidence>
<dbReference type="InterPro" id="IPR042095">
    <property type="entry name" value="SUMF_sf"/>
</dbReference>
<dbReference type="Gene3D" id="3.90.1580.10">
    <property type="entry name" value="paralog of FGE (formylglycine-generating enzyme)"/>
    <property type="match status" value="1"/>
</dbReference>
<dbReference type="InterPro" id="IPR017805">
    <property type="entry name" value="SAM_MeTrfase_EasF-type_put"/>
</dbReference>
<dbReference type="Pfam" id="PF12867">
    <property type="entry name" value="DinB_2"/>
    <property type="match status" value="1"/>
</dbReference>
<dbReference type="InterPro" id="IPR024775">
    <property type="entry name" value="DinB-like"/>
</dbReference>
<gene>
    <name evidence="10" type="ORF">BGZ65_009870</name>
</gene>
<keyword evidence="4" id="KW-0408">Iron</keyword>
<keyword evidence="3" id="KW-0560">Oxidoreductase</keyword>
<comment type="pathway">
    <text evidence="5">Amino-acid biosynthesis; ergothioneine biosynthesis.</text>
</comment>
<dbReference type="InterPro" id="IPR016187">
    <property type="entry name" value="CTDL_fold"/>
</dbReference>